<comment type="caution">
    <text evidence="2">The sequence shown here is derived from an EMBL/GenBank/DDBJ whole genome shotgun (WGS) entry which is preliminary data.</text>
</comment>
<proteinExistence type="predicted"/>
<organism evidence="2 3">
    <name type="scientific">Bradyrhizobium algeriense</name>
    <dbReference type="NCBI Taxonomy" id="634784"/>
    <lineage>
        <taxon>Bacteria</taxon>
        <taxon>Pseudomonadati</taxon>
        <taxon>Pseudomonadota</taxon>
        <taxon>Alphaproteobacteria</taxon>
        <taxon>Hyphomicrobiales</taxon>
        <taxon>Nitrobacteraceae</taxon>
        <taxon>Bradyrhizobium</taxon>
    </lineage>
</organism>
<accession>A0ABU8B468</accession>
<gene>
    <name evidence="2" type="ORF">V1286_000845</name>
</gene>
<evidence type="ECO:0000313" key="3">
    <source>
        <dbReference type="Proteomes" id="UP001364224"/>
    </source>
</evidence>
<protein>
    <submittedName>
        <fullName evidence="2">Uncharacterized protein</fullName>
    </submittedName>
</protein>
<feature type="region of interest" description="Disordered" evidence="1">
    <location>
        <begin position="129"/>
        <end position="171"/>
    </location>
</feature>
<evidence type="ECO:0000256" key="1">
    <source>
        <dbReference type="SAM" id="MobiDB-lite"/>
    </source>
</evidence>
<reference evidence="2 3" key="1">
    <citation type="submission" date="2024-02" db="EMBL/GenBank/DDBJ databases">
        <title>Adaptive strategies in a cosmopolitan and abundant soil bacterium.</title>
        <authorList>
            <person name="Carini P."/>
        </authorList>
    </citation>
    <scope>NUCLEOTIDE SEQUENCE [LARGE SCALE GENOMIC DNA]</scope>
    <source>
        <strain evidence="2 3">AZCC 1608</strain>
    </source>
</reference>
<dbReference type="EMBL" id="JAZHRV010000001">
    <property type="protein sequence ID" value="MEH2553316.1"/>
    <property type="molecule type" value="Genomic_DNA"/>
</dbReference>
<dbReference type="Proteomes" id="UP001364224">
    <property type="component" value="Unassembled WGS sequence"/>
</dbReference>
<sequence length="171" mass="18348">MCDYSLHAVQSRPARAGDVLLTGEFPNTVTRGLSAIGEPGAAVCLLPGTELAFSEDAVCDHPFAKLYPQMRFGSIGARLARFRKISRGSNSHHDALEFANGKIVLLTKLRPGQSATVLQLPAQREIDGKPLAAEQNRRPSVSRKGGAFARRSTPVASRPDSRTARTKVAAN</sequence>
<evidence type="ECO:0000313" key="2">
    <source>
        <dbReference type="EMBL" id="MEH2553316.1"/>
    </source>
</evidence>
<dbReference type="RefSeq" id="WP_334477770.1">
    <property type="nucleotide sequence ID" value="NZ_JAZHRV010000001.1"/>
</dbReference>
<name>A0ABU8B468_9BRAD</name>
<keyword evidence="3" id="KW-1185">Reference proteome</keyword>